<dbReference type="Gramene" id="Pp3c6_11790V3.1">
    <property type="protein sequence ID" value="PAC:32976278.CDS.1"/>
    <property type="gene ID" value="Pp3c6_11790"/>
</dbReference>
<evidence type="ECO:0000313" key="1">
    <source>
        <dbReference type="EMBL" id="PNR52461.1"/>
    </source>
</evidence>
<keyword evidence="3" id="KW-1185">Reference proteome</keyword>
<reference evidence="1 3" key="2">
    <citation type="journal article" date="2018" name="Plant J.">
        <title>The Physcomitrella patens chromosome-scale assembly reveals moss genome structure and evolution.</title>
        <authorList>
            <person name="Lang D."/>
            <person name="Ullrich K.K."/>
            <person name="Murat F."/>
            <person name="Fuchs J."/>
            <person name="Jenkins J."/>
            <person name="Haas F.B."/>
            <person name="Piednoel M."/>
            <person name="Gundlach H."/>
            <person name="Van Bel M."/>
            <person name="Meyberg R."/>
            <person name="Vives C."/>
            <person name="Morata J."/>
            <person name="Symeonidi A."/>
            <person name="Hiss M."/>
            <person name="Muchero W."/>
            <person name="Kamisugi Y."/>
            <person name="Saleh O."/>
            <person name="Blanc G."/>
            <person name="Decker E.L."/>
            <person name="van Gessel N."/>
            <person name="Grimwood J."/>
            <person name="Hayes R.D."/>
            <person name="Graham S.W."/>
            <person name="Gunter L.E."/>
            <person name="McDaniel S.F."/>
            <person name="Hoernstein S.N.W."/>
            <person name="Larsson A."/>
            <person name="Li F.W."/>
            <person name="Perroud P.F."/>
            <person name="Phillips J."/>
            <person name="Ranjan P."/>
            <person name="Rokshar D.S."/>
            <person name="Rothfels C.J."/>
            <person name="Schneider L."/>
            <person name="Shu S."/>
            <person name="Stevenson D.W."/>
            <person name="Thummler F."/>
            <person name="Tillich M."/>
            <person name="Villarreal Aguilar J.C."/>
            <person name="Widiez T."/>
            <person name="Wong G.K."/>
            <person name="Wymore A."/>
            <person name="Zhang Y."/>
            <person name="Zimmer A.D."/>
            <person name="Quatrano R.S."/>
            <person name="Mayer K.F.X."/>
            <person name="Goodstein D."/>
            <person name="Casacuberta J.M."/>
            <person name="Vandepoele K."/>
            <person name="Reski R."/>
            <person name="Cuming A.C."/>
            <person name="Tuskan G.A."/>
            <person name="Maumus F."/>
            <person name="Salse J."/>
            <person name="Schmutz J."/>
            <person name="Rensing S.A."/>
        </authorList>
    </citation>
    <scope>NUCLEOTIDE SEQUENCE [LARGE SCALE GENOMIC DNA]</scope>
    <source>
        <strain evidence="2 3">cv. Gransden 2004</strain>
    </source>
</reference>
<reference evidence="1 3" key="1">
    <citation type="journal article" date="2008" name="Science">
        <title>The Physcomitrella genome reveals evolutionary insights into the conquest of land by plants.</title>
        <authorList>
            <person name="Rensing S."/>
            <person name="Lang D."/>
            <person name="Zimmer A."/>
            <person name="Terry A."/>
            <person name="Salamov A."/>
            <person name="Shapiro H."/>
            <person name="Nishiyama T."/>
            <person name="Perroud P.-F."/>
            <person name="Lindquist E."/>
            <person name="Kamisugi Y."/>
            <person name="Tanahashi T."/>
            <person name="Sakakibara K."/>
            <person name="Fujita T."/>
            <person name="Oishi K."/>
            <person name="Shin-I T."/>
            <person name="Kuroki Y."/>
            <person name="Toyoda A."/>
            <person name="Suzuki Y."/>
            <person name="Hashimoto A."/>
            <person name="Yamaguchi K."/>
            <person name="Sugano A."/>
            <person name="Kohara Y."/>
            <person name="Fujiyama A."/>
            <person name="Anterola A."/>
            <person name="Aoki S."/>
            <person name="Ashton N."/>
            <person name="Barbazuk W.B."/>
            <person name="Barker E."/>
            <person name="Bennetzen J."/>
            <person name="Bezanilla M."/>
            <person name="Blankenship R."/>
            <person name="Cho S.H."/>
            <person name="Dutcher S."/>
            <person name="Estelle M."/>
            <person name="Fawcett J.A."/>
            <person name="Gundlach H."/>
            <person name="Hanada K."/>
            <person name="Heyl A."/>
            <person name="Hicks K.A."/>
            <person name="Hugh J."/>
            <person name="Lohr M."/>
            <person name="Mayer K."/>
            <person name="Melkozernov A."/>
            <person name="Murata T."/>
            <person name="Nelson D."/>
            <person name="Pils B."/>
            <person name="Prigge M."/>
            <person name="Reiss B."/>
            <person name="Renner T."/>
            <person name="Rombauts S."/>
            <person name="Rushton P."/>
            <person name="Sanderfoot A."/>
            <person name="Schween G."/>
            <person name="Shiu S.-H."/>
            <person name="Stueber K."/>
            <person name="Theodoulou F.L."/>
            <person name="Tu H."/>
            <person name="Van de Peer Y."/>
            <person name="Verrier P.J."/>
            <person name="Waters E."/>
            <person name="Wood A."/>
            <person name="Yang L."/>
            <person name="Cove D."/>
            <person name="Cuming A."/>
            <person name="Hasebe M."/>
            <person name="Lucas S."/>
            <person name="Mishler D.B."/>
            <person name="Reski R."/>
            <person name="Grigoriev I."/>
            <person name="Quatrano R.S."/>
            <person name="Boore J.L."/>
        </authorList>
    </citation>
    <scope>NUCLEOTIDE SEQUENCE [LARGE SCALE GENOMIC DNA]</scope>
    <source>
        <strain evidence="2 3">cv. Gransden 2004</strain>
    </source>
</reference>
<dbReference type="EnsemblPlants" id="Pp3c6_11790V3.1">
    <property type="protein sequence ID" value="PAC:32976278.CDS.1"/>
    <property type="gene ID" value="Pp3c6_11790"/>
</dbReference>
<dbReference type="AlphaFoldDB" id="A0A2K1KFA0"/>
<evidence type="ECO:0000313" key="2">
    <source>
        <dbReference type="EnsemblPlants" id="PAC:32976278.CDS.1"/>
    </source>
</evidence>
<gene>
    <name evidence="1" type="ORF">PHYPA_008835</name>
</gene>
<dbReference type="EMBL" id="ABEU02000006">
    <property type="protein sequence ID" value="PNR52461.1"/>
    <property type="molecule type" value="Genomic_DNA"/>
</dbReference>
<evidence type="ECO:0000313" key="3">
    <source>
        <dbReference type="Proteomes" id="UP000006727"/>
    </source>
</evidence>
<accession>A0A2K1KFA0</accession>
<sequence>MASNGSTKQRSNAIAEDLLDLQEVEEEVIYLISIRRAFHCCLSRISSFGCEIHTSSEAFISSWRDS</sequence>
<protein>
    <submittedName>
        <fullName evidence="1 2">Uncharacterized protein</fullName>
    </submittedName>
</protein>
<dbReference type="Proteomes" id="UP000006727">
    <property type="component" value="Chromosome 6"/>
</dbReference>
<dbReference type="PaxDb" id="3218-PP1S113_171V6.1"/>
<dbReference type="InParanoid" id="A0A2K1KFA0"/>
<name>A0A2K1KFA0_PHYPA</name>
<proteinExistence type="predicted"/>
<organism evidence="1">
    <name type="scientific">Physcomitrium patens</name>
    <name type="common">Spreading-leaved earth moss</name>
    <name type="synonym">Physcomitrella patens</name>
    <dbReference type="NCBI Taxonomy" id="3218"/>
    <lineage>
        <taxon>Eukaryota</taxon>
        <taxon>Viridiplantae</taxon>
        <taxon>Streptophyta</taxon>
        <taxon>Embryophyta</taxon>
        <taxon>Bryophyta</taxon>
        <taxon>Bryophytina</taxon>
        <taxon>Bryopsida</taxon>
        <taxon>Funariidae</taxon>
        <taxon>Funariales</taxon>
        <taxon>Funariaceae</taxon>
        <taxon>Physcomitrium</taxon>
    </lineage>
</organism>
<reference evidence="2" key="3">
    <citation type="submission" date="2020-12" db="UniProtKB">
        <authorList>
            <consortium name="EnsemblPlants"/>
        </authorList>
    </citation>
    <scope>IDENTIFICATION</scope>
</reference>